<name>A0A1G2DQ44_9BACT</name>
<feature type="non-terminal residue" evidence="2">
    <location>
        <position position="1"/>
    </location>
</feature>
<dbReference type="PANTHER" id="PTHR21666">
    <property type="entry name" value="PEPTIDASE-RELATED"/>
    <property type="match status" value="1"/>
</dbReference>
<protein>
    <recommendedName>
        <fullName evidence="1">LysM domain-containing protein</fullName>
    </recommendedName>
</protein>
<dbReference type="Gene3D" id="3.10.350.10">
    <property type="entry name" value="LysM domain"/>
    <property type="match status" value="2"/>
</dbReference>
<dbReference type="SUPFAM" id="SSF54106">
    <property type="entry name" value="LysM domain"/>
    <property type="match status" value="2"/>
</dbReference>
<dbReference type="Gene3D" id="2.70.70.10">
    <property type="entry name" value="Glucose Permease (Domain IIA)"/>
    <property type="match status" value="1"/>
</dbReference>
<dbReference type="InterPro" id="IPR036779">
    <property type="entry name" value="LysM_dom_sf"/>
</dbReference>
<dbReference type="SMART" id="SM00257">
    <property type="entry name" value="LysM"/>
    <property type="match status" value="2"/>
</dbReference>
<dbReference type="InterPro" id="IPR018392">
    <property type="entry name" value="LysM"/>
</dbReference>
<accession>A0A1G2DQ44</accession>
<dbReference type="CDD" id="cd00118">
    <property type="entry name" value="LysM"/>
    <property type="match status" value="2"/>
</dbReference>
<feature type="domain" description="LysM" evidence="1">
    <location>
        <begin position="39"/>
        <end position="83"/>
    </location>
</feature>
<dbReference type="STRING" id="1798667.A3J08_03175"/>
<evidence type="ECO:0000259" key="1">
    <source>
        <dbReference type="PROSITE" id="PS51782"/>
    </source>
</evidence>
<dbReference type="Pfam" id="PF01476">
    <property type="entry name" value="LysM"/>
    <property type="match status" value="2"/>
</dbReference>
<dbReference type="PANTHER" id="PTHR21666:SF270">
    <property type="entry name" value="MUREIN HYDROLASE ACTIVATOR ENVC"/>
    <property type="match status" value="1"/>
</dbReference>
<dbReference type="PROSITE" id="PS51782">
    <property type="entry name" value="LYSM"/>
    <property type="match status" value="2"/>
</dbReference>
<dbReference type="AlphaFoldDB" id="A0A1G2DQ44"/>
<dbReference type="Proteomes" id="UP000177573">
    <property type="component" value="Unassembled WGS sequence"/>
</dbReference>
<evidence type="ECO:0000313" key="2">
    <source>
        <dbReference type="EMBL" id="OGZ14958.1"/>
    </source>
</evidence>
<gene>
    <name evidence="2" type="ORF">A3J08_03175</name>
</gene>
<sequence length="275" mass="28884">QKGGGDITIIGGSALLPESGPMGTLVDVDDFSPSSDNISVYVVRAGDSLSEIAEMFDVSANTIIWANNIARGDFIRVGQTLVILPVSGVRYTVVRGDTLEGVAKKFKGDVSEIARFNDMGDTAELAVGSTIVIPDGELGSVVREQYNIPDNVVYGASGPSYEGYYTRPIVGGRKSQGLHGYNGVDLAAPFGTSVYAAAEGTAIVSRSYGWNGGYGMYVVISHQNGTQTLYAHLSSIVVAEGSYTSQGQIVGFVGSTGRSTGPHLHFEIRGAQNPF</sequence>
<feature type="domain" description="LysM" evidence="1">
    <location>
        <begin position="89"/>
        <end position="133"/>
    </location>
</feature>
<dbReference type="InterPro" id="IPR016047">
    <property type="entry name" value="M23ase_b-sheet_dom"/>
</dbReference>
<organism evidence="2 3">
    <name type="scientific">Candidatus Lloydbacteria bacterium RIFCSPLOWO2_02_FULL_51_11</name>
    <dbReference type="NCBI Taxonomy" id="1798667"/>
    <lineage>
        <taxon>Bacteria</taxon>
        <taxon>Candidatus Lloydiibacteriota</taxon>
    </lineage>
</organism>
<dbReference type="InterPro" id="IPR050570">
    <property type="entry name" value="Cell_wall_metabolism_enzyme"/>
</dbReference>
<dbReference type="CDD" id="cd12797">
    <property type="entry name" value="M23_peptidase"/>
    <property type="match status" value="1"/>
</dbReference>
<dbReference type="Pfam" id="PF01551">
    <property type="entry name" value="Peptidase_M23"/>
    <property type="match status" value="1"/>
</dbReference>
<evidence type="ECO:0000313" key="3">
    <source>
        <dbReference type="Proteomes" id="UP000177573"/>
    </source>
</evidence>
<comment type="caution">
    <text evidence="2">The sequence shown here is derived from an EMBL/GenBank/DDBJ whole genome shotgun (WGS) entry which is preliminary data.</text>
</comment>
<proteinExistence type="predicted"/>
<dbReference type="SUPFAM" id="SSF51261">
    <property type="entry name" value="Duplicated hybrid motif"/>
    <property type="match status" value="1"/>
</dbReference>
<dbReference type="EMBL" id="MHLR01000019">
    <property type="protein sequence ID" value="OGZ14958.1"/>
    <property type="molecule type" value="Genomic_DNA"/>
</dbReference>
<dbReference type="InterPro" id="IPR011055">
    <property type="entry name" value="Dup_hybrid_motif"/>
</dbReference>
<reference evidence="2 3" key="1">
    <citation type="journal article" date="2016" name="Nat. Commun.">
        <title>Thousands of microbial genomes shed light on interconnected biogeochemical processes in an aquifer system.</title>
        <authorList>
            <person name="Anantharaman K."/>
            <person name="Brown C.T."/>
            <person name="Hug L.A."/>
            <person name="Sharon I."/>
            <person name="Castelle C.J."/>
            <person name="Probst A.J."/>
            <person name="Thomas B.C."/>
            <person name="Singh A."/>
            <person name="Wilkins M.J."/>
            <person name="Karaoz U."/>
            <person name="Brodie E.L."/>
            <person name="Williams K.H."/>
            <person name="Hubbard S.S."/>
            <person name="Banfield J.F."/>
        </authorList>
    </citation>
    <scope>NUCLEOTIDE SEQUENCE [LARGE SCALE GENOMIC DNA]</scope>
</reference>
<dbReference type="GO" id="GO:0004222">
    <property type="term" value="F:metalloendopeptidase activity"/>
    <property type="evidence" value="ECO:0007669"/>
    <property type="project" value="TreeGrafter"/>
</dbReference>